<accession>A0A7S4HX22</accession>
<evidence type="ECO:0000259" key="1">
    <source>
        <dbReference type="Pfam" id="PF12146"/>
    </source>
</evidence>
<dbReference type="PANTHER" id="PTHR42886:SF53">
    <property type="entry name" value="ALPHA_BETA-HYDROLASES SUPERFAMILY PROTEIN"/>
    <property type="match status" value="1"/>
</dbReference>
<feature type="domain" description="Serine aminopeptidase S33" evidence="1">
    <location>
        <begin position="96"/>
        <end position="195"/>
    </location>
</feature>
<protein>
    <recommendedName>
        <fullName evidence="1">Serine aminopeptidase S33 domain-containing protein</fullName>
    </recommendedName>
</protein>
<dbReference type="InterPro" id="IPR029058">
    <property type="entry name" value="AB_hydrolase_fold"/>
</dbReference>
<dbReference type="PANTHER" id="PTHR42886">
    <property type="entry name" value="RE40534P-RELATED"/>
    <property type="match status" value="1"/>
</dbReference>
<sequence>MTPLPPEIRIPPVDCRGYPPALLKPLDSPCREESFFLTANSAAVSVVTDDGNADGVEVQRCHELACTLTFFPNEFDPPIFDPTEGNVRKIAQLVDSTRAVAIICHGAFSWRNQMLIGNIASRLAARTGCHVLRFDFRGNGHSGGEWRHAGYDGEVEDLRRVVSFVRNVLGARVACILGHSKGSAAVLRFAWEQETENTSSSHLSGQGMTSSGKVEKYLDTVPCFVNLSGRCQTRGEFDPKTKFSREQLDALTQKGKFLGAEREGRRFEITQRDIEERIAFDMSSSSMIRSSAVLTIHGSDDTLVPPSNAYKYNDMIPRHELHIIETADHNFNGLRHIETITLTVSDFMRRHAGT</sequence>
<proteinExistence type="predicted"/>
<gene>
    <name evidence="2" type="ORF">OAUR00152_LOCUS4745</name>
</gene>
<dbReference type="SUPFAM" id="SSF53474">
    <property type="entry name" value="alpha/beta-Hydrolases"/>
    <property type="match status" value="1"/>
</dbReference>
<dbReference type="InterPro" id="IPR022742">
    <property type="entry name" value="Hydrolase_4"/>
</dbReference>
<dbReference type="AlphaFoldDB" id="A0A7S4HX22"/>
<dbReference type="Gene3D" id="3.40.50.1820">
    <property type="entry name" value="alpha/beta hydrolase"/>
    <property type="match status" value="1"/>
</dbReference>
<dbReference type="PRINTS" id="PR00111">
    <property type="entry name" value="ABHYDROLASE"/>
</dbReference>
<evidence type="ECO:0000313" key="2">
    <source>
        <dbReference type="EMBL" id="CAE2211598.1"/>
    </source>
</evidence>
<organism evidence="2">
    <name type="scientific">Odontella aurita</name>
    <dbReference type="NCBI Taxonomy" id="265563"/>
    <lineage>
        <taxon>Eukaryota</taxon>
        <taxon>Sar</taxon>
        <taxon>Stramenopiles</taxon>
        <taxon>Ochrophyta</taxon>
        <taxon>Bacillariophyta</taxon>
        <taxon>Mediophyceae</taxon>
        <taxon>Biddulphiophycidae</taxon>
        <taxon>Eupodiscales</taxon>
        <taxon>Odontellaceae</taxon>
        <taxon>Odontella</taxon>
    </lineage>
</organism>
<dbReference type="Pfam" id="PF12146">
    <property type="entry name" value="Hydrolase_4"/>
    <property type="match status" value="1"/>
</dbReference>
<dbReference type="EMBL" id="HBKQ01007097">
    <property type="protein sequence ID" value="CAE2211598.1"/>
    <property type="molecule type" value="Transcribed_RNA"/>
</dbReference>
<reference evidence="2" key="1">
    <citation type="submission" date="2021-01" db="EMBL/GenBank/DDBJ databases">
        <authorList>
            <person name="Corre E."/>
            <person name="Pelletier E."/>
            <person name="Niang G."/>
            <person name="Scheremetjew M."/>
            <person name="Finn R."/>
            <person name="Kale V."/>
            <person name="Holt S."/>
            <person name="Cochrane G."/>
            <person name="Meng A."/>
            <person name="Brown T."/>
            <person name="Cohen L."/>
        </authorList>
    </citation>
    <scope>NUCLEOTIDE SEQUENCE</scope>
    <source>
        <strain evidence="2">Isolate 1302-5</strain>
    </source>
</reference>
<name>A0A7S4HX22_9STRA</name>
<dbReference type="InterPro" id="IPR000073">
    <property type="entry name" value="AB_hydrolase_1"/>
</dbReference>